<keyword evidence="5" id="KW-0406">Ion transport</keyword>
<reference evidence="9" key="1">
    <citation type="submission" date="2017-04" db="EMBL/GenBank/DDBJ databases">
        <title>Population genomics of picophytoplankton unveils novel chromosome hypervariability.</title>
        <authorList>
            <consortium name="DOE Joint Genome Institute"/>
            <person name="Blanc-Mathieu R."/>
            <person name="Krasovec M."/>
            <person name="Hebrard M."/>
            <person name="Yau S."/>
            <person name="Desgranges E."/>
            <person name="Martin J."/>
            <person name="Schackwitz W."/>
            <person name="Kuo A."/>
            <person name="Salin G."/>
            <person name="Donnadieu C."/>
            <person name="Desdevises Y."/>
            <person name="Sanchez-Ferandin S."/>
            <person name="Moreau H."/>
            <person name="Rivals E."/>
            <person name="Grigoriev I.V."/>
            <person name="Grimsley N."/>
            <person name="Eyre-Walker A."/>
            <person name="Piganeau G."/>
        </authorList>
    </citation>
    <scope>NUCLEOTIDE SEQUENCE [LARGE SCALE GENOMIC DNA]</scope>
    <source>
        <strain evidence="9">RCC 1115</strain>
    </source>
</reference>
<evidence type="ECO:0000256" key="4">
    <source>
        <dbReference type="ARBA" id="ARBA00022989"/>
    </source>
</evidence>
<feature type="transmembrane region" description="Helical" evidence="7">
    <location>
        <begin position="20"/>
        <end position="41"/>
    </location>
</feature>
<keyword evidence="2" id="KW-0813">Transport</keyword>
<keyword evidence="6 7" id="KW-0472">Membrane</keyword>
<evidence type="ECO:0000256" key="5">
    <source>
        <dbReference type="ARBA" id="ARBA00023065"/>
    </source>
</evidence>
<evidence type="ECO:0000256" key="1">
    <source>
        <dbReference type="ARBA" id="ARBA00004127"/>
    </source>
</evidence>
<evidence type="ECO:0000256" key="6">
    <source>
        <dbReference type="ARBA" id="ARBA00023136"/>
    </source>
</evidence>
<dbReference type="Pfam" id="PF06241">
    <property type="entry name" value="Castor_Poll_mid"/>
    <property type="match status" value="1"/>
</dbReference>
<evidence type="ECO:0000256" key="3">
    <source>
        <dbReference type="ARBA" id="ARBA00022692"/>
    </source>
</evidence>
<evidence type="ECO:0000313" key="9">
    <source>
        <dbReference type="EMBL" id="OUS48528.1"/>
    </source>
</evidence>
<keyword evidence="4 7" id="KW-1133">Transmembrane helix</keyword>
<dbReference type="InterPro" id="IPR044849">
    <property type="entry name" value="CASTOR/POLLUX/SYM8-like"/>
</dbReference>
<dbReference type="Proteomes" id="UP000195557">
    <property type="component" value="Unassembled WGS sequence"/>
</dbReference>
<evidence type="ECO:0000259" key="8">
    <source>
        <dbReference type="Pfam" id="PF06241"/>
    </source>
</evidence>
<dbReference type="GO" id="GO:0012505">
    <property type="term" value="C:endomembrane system"/>
    <property type="evidence" value="ECO:0007669"/>
    <property type="project" value="UniProtKB-SubCell"/>
</dbReference>
<organism evidence="9">
    <name type="scientific">Ostreococcus tauri</name>
    <name type="common">Marine green alga</name>
    <dbReference type="NCBI Taxonomy" id="70448"/>
    <lineage>
        <taxon>Eukaryota</taxon>
        <taxon>Viridiplantae</taxon>
        <taxon>Chlorophyta</taxon>
        <taxon>Mamiellophyceae</taxon>
        <taxon>Mamiellales</taxon>
        <taxon>Bathycoccaceae</taxon>
        <taxon>Ostreococcus</taxon>
    </lineage>
</organism>
<evidence type="ECO:0000256" key="2">
    <source>
        <dbReference type="ARBA" id="ARBA00022448"/>
    </source>
</evidence>
<dbReference type="PANTHER" id="PTHR31563">
    <property type="entry name" value="ION CHANNEL POLLUX-RELATED"/>
    <property type="match status" value="1"/>
</dbReference>
<accession>A0A1Y5IG35</accession>
<dbReference type="eggNOG" id="ENOG502S32J">
    <property type="taxonomic scope" value="Eukaryota"/>
</dbReference>
<dbReference type="PANTHER" id="PTHR31563:SF10">
    <property type="entry name" value="ION CHANNEL POLLUX-RELATED"/>
    <property type="match status" value="1"/>
</dbReference>
<dbReference type="EMBL" id="KZ155774">
    <property type="protein sequence ID" value="OUS48528.1"/>
    <property type="molecule type" value="Genomic_DNA"/>
</dbReference>
<comment type="subcellular location">
    <subcellularLocation>
        <location evidence="1">Endomembrane system</location>
        <topology evidence="1">Multi-pass membrane protein</topology>
    </subcellularLocation>
</comment>
<sequence>MDVMLGRAEASGGGRGARGAGRVAALATACVVAGALGGGLARVSQMPATATTGTPSITMKERVANVQSNGTYFAQRVFGWPLYGKVFIIMTAMVPLVLAAASVYKHVSDSDWNEAIANAYYWLNDVPGADSTAEESLKTTVVAQLIVFCGMFTFAILIGVVSDEIASKVDEVRNGNHKVYEKNHTVILNWNDQLIPLLKQIAVAKQEGIGFDKPVVLLADMEKETMDNVIQDELADSPPLTVVTRQGQAHNSQDLDRVNAWSAERVIVLHDGSSTDPATIESQKATAVLNLRAKNFRSTTCTGPNVIVQVPHRLEEIDDSTSLAIDLTDRPGHKNGEYAFVNGTSELSRLKAFSAMQPGGNQLFEDLMLQSNDSAEFYTFASPSLAGMTFQDAWRLFNTATLVGIVNEDGMVLGPKDDAIIGERGEIVVIAENKSEIARNLTKGRGKVKEGVIPRPGTQNLVMEKCPIKMPSPKKLFVIGWNEESPGVVHDMLVLAPPGSSITIIANDDIDKKEIKGSKYCSVKHVKMDAKKMATLKSQRVHEADSILIMPTSEDSDATQDSHVLATVMQIAHLVTNSTTPYAPHLVTELSCEVAKQVAEDVYRGIGTVDIILHDNLIGGTLLQVSANLKLAGMFDFLLEKEGKELYMRPHDEFVTVNDTDLYWGELCERARVRDEIAVGVMRANGELQISPRKDQQFRLCTGDRVVVLAEDWWTPQSVKAKTK</sequence>
<dbReference type="Gene3D" id="3.40.50.720">
    <property type="entry name" value="NAD(P)-binding Rossmann-like Domain"/>
    <property type="match status" value="2"/>
</dbReference>
<protein>
    <submittedName>
        <fullName evidence="9">Putative secreted protein</fullName>
    </submittedName>
</protein>
<feature type="transmembrane region" description="Helical" evidence="7">
    <location>
        <begin position="141"/>
        <end position="161"/>
    </location>
</feature>
<dbReference type="InterPro" id="IPR010420">
    <property type="entry name" value="CASTOR/POLLUX/SYM8_dom"/>
</dbReference>
<evidence type="ECO:0000256" key="7">
    <source>
        <dbReference type="SAM" id="Phobius"/>
    </source>
</evidence>
<feature type="domain" description="CASTOR/POLLUX/SYM8 ion channel conserved" evidence="8">
    <location>
        <begin position="348"/>
        <end position="440"/>
    </location>
</feature>
<name>A0A1Y5IG35_OSTTA</name>
<gene>
    <name evidence="9" type="ORF">BE221DRAFT_68237</name>
</gene>
<feature type="transmembrane region" description="Helical" evidence="7">
    <location>
        <begin position="82"/>
        <end position="104"/>
    </location>
</feature>
<keyword evidence="3 7" id="KW-0812">Transmembrane</keyword>
<proteinExistence type="predicted"/>
<dbReference type="AlphaFoldDB" id="A0A1Y5IG35"/>
<dbReference type="GO" id="GO:0006811">
    <property type="term" value="P:monoatomic ion transport"/>
    <property type="evidence" value="ECO:0007669"/>
    <property type="project" value="UniProtKB-KW"/>
</dbReference>